<keyword evidence="3" id="KW-1185">Reference proteome</keyword>
<feature type="domain" description="Xaa-Pro dipeptidyl-peptidase-like" evidence="1">
    <location>
        <begin position="23"/>
        <end position="180"/>
    </location>
</feature>
<accession>A0A5D4H361</accession>
<proteinExistence type="predicted"/>
<dbReference type="InterPro" id="IPR029058">
    <property type="entry name" value="AB_hydrolase_fold"/>
</dbReference>
<name>A0A5D4H361_9HYPH</name>
<protein>
    <recommendedName>
        <fullName evidence="1">Xaa-Pro dipeptidyl-peptidase-like domain-containing protein</fullName>
    </recommendedName>
</protein>
<dbReference type="PANTHER" id="PTHR47381">
    <property type="entry name" value="ALPHA/BETA-HYDROLASES SUPERFAMILY PROTEIN"/>
    <property type="match status" value="1"/>
</dbReference>
<dbReference type="InterPro" id="IPR000383">
    <property type="entry name" value="Xaa-Pro-like_dom"/>
</dbReference>
<evidence type="ECO:0000259" key="1">
    <source>
        <dbReference type="Pfam" id="PF02129"/>
    </source>
</evidence>
<dbReference type="OrthoDB" id="217645at2"/>
<dbReference type="EMBL" id="VSZS01000060">
    <property type="protein sequence ID" value="TYR33260.1"/>
    <property type="molecule type" value="Genomic_DNA"/>
</dbReference>
<dbReference type="SUPFAM" id="SSF53474">
    <property type="entry name" value="alpha/beta-Hydrolases"/>
    <property type="match status" value="1"/>
</dbReference>
<dbReference type="Pfam" id="PF02129">
    <property type="entry name" value="Peptidase_S15"/>
    <property type="match status" value="1"/>
</dbReference>
<reference evidence="2 3" key="2">
    <citation type="submission" date="2019-09" db="EMBL/GenBank/DDBJ databases">
        <title>Mesorhizobium sp. MaA-C15 isolated from Microcystis aeruginosa.</title>
        <authorList>
            <person name="Jeong S.E."/>
            <person name="Jin H.M."/>
            <person name="Jeon C.O."/>
        </authorList>
    </citation>
    <scope>NUCLEOTIDE SEQUENCE [LARGE SCALE GENOMIC DNA]</scope>
    <source>
        <strain evidence="2 3">MaA-C15</strain>
    </source>
</reference>
<dbReference type="Proteomes" id="UP000323258">
    <property type="component" value="Unassembled WGS sequence"/>
</dbReference>
<organism evidence="2 3">
    <name type="scientific">Neoaquamicrobium microcysteis</name>
    <dbReference type="NCBI Taxonomy" id="2682781"/>
    <lineage>
        <taxon>Bacteria</taxon>
        <taxon>Pseudomonadati</taxon>
        <taxon>Pseudomonadota</taxon>
        <taxon>Alphaproteobacteria</taxon>
        <taxon>Hyphomicrobiales</taxon>
        <taxon>Phyllobacteriaceae</taxon>
        <taxon>Neoaquamicrobium</taxon>
    </lineage>
</organism>
<dbReference type="GO" id="GO:0016787">
    <property type="term" value="F:hydrolase activity"/>
    <property type="evidence" value="ECO:0007669"/>
    <property type="project" value="InterPro"/>
</dbReference>
<dbReference type="PANTHER" id="PTHR47381:SF3">
    <property type="entry name" value="ALPHA_BETA-HYDROLASES SUPERFAMILY PROTEIN"/>
    <property type="match status" value="1"/>
</dbReference>
<reference evidence="2 3" key="1">
    <citation type="submission" date="2019-08" db="EMBL/GenBank/DDBJ databases">
        <authorList>
            <person name="Seo Y.L."/>
        </authorList>
    </citation>
    <scope>NUCLEOTIDE SEQUENCE [LARGE SCALE GENOMIC DNA]</scope>
    <source>
        <strain evidence="2 3">MaA-C15</strain>
    </source>
</reference>
<dbReference type="AlphaFoldDB" id="A0A5D4H361"/>
<sequence>MGRYVVERLVFHTAGGEAVRGVLTRPSSDAPAPAILYLHAHGARYDIGAGELLDGRPALQAPLGPVLASMGFVTLAIDMPCFGERATISESAASKALLWNGRSLAGQMIGEQAAMIDWLAARPDVDATRIGAFGISMGATFGYWLAAVDERIACVAHLCCYADFAALIETGAHDLHGIYLTIPGLLNIASGGETAGLIAPRPQLICIGDLDPLTPPAAVDRALAETRAAYAAANASDRLVLHREPETGHRESPAMRDAVLAFLLAHLKGS</sequence>
<evidence type="ECO:0000313" key="2">
    <source>
        <dbReference type="EMBL" id="TYR33260.1"/>
    </source>
</evidence>
<dbReference type="Gene3D" id="3.40.50.1820">
    <property type="entry name" value="alpha/beta hydrolase"/>
    <property type="match status" value="1"/>
</dbReference>
<gene>
    <name evidence="2" type="ORF">FY036_09040</name>
</gene>
<comment type="caution">
    <text evidence="2">The sequence shown here is derived from an EMBL/GenBank/DDBJ whole genome shotgun (WGS) entry which is preliminary data.</text>
</comment>
<evidence type="ECO:0000313" key="3">
    <source>
        <dbReference type="Proteomes" id="UP000323258"/>
    </source>
</evidence>